<evidence type="ECO:0000256" key="7">
    <source>
        <dbReference type="SAM" id="SignalP"/>
    </source>
</evidence>
<evidence type="ECO:0000256" key="6">
    <source>
        <dbReference type="SAM" id="MobiDB-lite"/>
    </source>
</evidence>
<feature type="compositionally biased region" description="Polar residues" evidence="6">
    <location>
        <begin position="34"/>
        <end position="44"/>
    </location>
</feature>
<gene>
    <name evidence="9" type="ORF">P691DRAFT_801783</name>
</gene>
<feature type="domain" description="Protein kinase" evidence="8">
    <location>
        <begin position="1"/>
        <end position="98"/>
    </location>
</feature>
<reference evidence="9" key="1">
    <citation type="submission" date="2020-11" db="EMBL/GenBank/DDBJ databases">
        <authorList>
            <consortium name="DOE Joint Genome Institute"/>
            <person name="Ahrendt S."/>
            <person name="Riley R."/>
            <person name="Andreopoulos W."/>
            <person name="Labutti K."/>
            <person name="Pangilinan J."/>
            <person name="Ruiz-Duenas F.J."/>
            <person name="Barrasa J.M."/>
            <person name="Sanchez-Garcia M."/>
            <person name="Camarero S."/>
            <person name="Miyauchi S."/>
            <person name="Serrano A."/>
            <person name="Linde D."/>
            <person name="Babiker R."/>
            <person name="Drula E."/>
            <person name="Ayuso-Fernandez I."/>
            <person name="Pacheco R."/>
            <person name="Padilla G."/>
            <person name="Ferreira P."/>
            <person name="Barriuso J."/>
            <person name="Kellner H."/>
            <person name="Castanera R."/>
            <person name="Alfaro M."/>
            <person name="Ramirez L."/>
            <person name="Pisabarro A.G."/>
            <person name="Kuo A."/>
            <person name="Tritt A."/>
            <person name="Lipzen A."/>
            <person name="He G."/>
            <person name="Yan M."/>
            <person name="Ng V."/>
            <person name="Cullen D."/>
            <person name="Martin F."/>
            <person name="Rosso M.-N."/>
            <person name="Henrissat B."/>
            <person name="Hibbett D."/>
            <person name="Martinez A.T."/>
            <person name="Grigoriev I.V."/>
        </authorList>
    </citation>
    <scope>NUCLEOTIDE SEQUENCE</scope>
    <source>
        <strain evidence="9">MF-IS2</strain>
    </source>
</reference>
<dbReference type="Gene3D" id="1.10.510.10">
    <property type="entry name" value="Transferase(Phosphotransferase) domain 1"/>
    <property type="match status" value="1"/>
</dbReference>
<feature type="chain" id="PRO_5040330669" description="Protein kinase domain-containing protein" evidence="7">
    <location>
        <begin position="22"/>
        <end position="122"/>
    </location>
</feature>
<organism evidence="9 10">
    <name type="scientific">Macrolepiota fuliginosa MF-IS2</name>
    <dbReference type="NCBI Taxonomy" id="1400762"/>
    <lineage>
        <taxon>Eukaryota</taxon>
        <taxon>Fungi</taxon>
        <taxon>Dikarya</taxon>
        <taxon>Basidiomycota</taxon>
        <taxon>Agaricomycotina</taxon>
        <taxon>Agaricomycetes</taxon>
        <taxon>Agaricomycetidae</taxon>
        <taxon>Agaricales</taxon>
        <taxon>Agaricineae</taxon>
        <taxon>Agaricaceae</taxon>
        <taxon>Macrolepiota</taxon>
    </lineage>
</organism>
<evidence type="ECO:0000313" key="9">
    <source>
        <dbReference type="EMBL" id="KAF9447791.1"/>
    </source>
</evidence>
<evidence type="ECO:0000256" key="2">
    <source>
        <dbReference type="ARBA" id="ARBA00022679"/>
    </source>
</evidence>
<keyword evidence="3" id="KW-0547">Nucleotide-binding</keyword>
<feature type="region of interest" description="Disordered" evidence="6">
    <location>
        <begin position="24"/>
        <end position="45"/>
    </location>
</feature>
<dbReference type="InterPro" id="IPR050205">
    <property type="entry name" value="CDPK_Ser/Thr_kinases"/>
</dbReference>
<comment type="caution">
    <text evidence="9">The sequence shown here is derived from an EMBL/GenBank/DDBJ whole genome shotgun (WGS) entry which is preliminary data.</text>
</comment>
<dbReference type="PANTHER" id="PTHR24349">
    <property type="entry name" value="SERINE/THREONINE-PROTEIN KINASE"/>
    <property type="match status" value="1"/>
</dbReference>
<dbReference type="AlphaFoldDB" id="A0A9P5XDF4"/>
<keyword evidence="10" id="KW-1185">Reference proteome</keyword>
<evidence type="ECO:0000256" key="4">
    <source>
        <dbReference type="ARBA" id="ARBA00022777"/>
    </source>
</evidence>
<evidence type="ECO:0000313" key="10">
    <source>
        <dbReference type="Proteomes" id="UP000807342"/>
    </source>
</evidence>
<evidence type="ECO:0000259" key="8">
    <source>
        <dbReference type="PROSITE" id="PS50011"/>
    </source>
</evidence>
<evidence type="ECO:0000256" key="5">
    <source>
        <dbReference type="ARBA" id="ARBA00022840"/>
    </source>
</evidence>
<keyword evidence="1" id="KW-0723">Serine/threonine-protein kinase</keyword>
<keyword evidence="2" id="KW-0808">Transferase</keyword>
<sequence length="122" mass="13952">MPADCWSAGVILYVMLAGCHPFDNEPDKLKPSESCGSSEYSTGSRDTRLKERIVCGGVYFPHYPWNNFDDAKQLILELLIHDHTKRATVYSALRSVWIQSEIKDLKSLYRRRITTTVQDCVP</sequence>
<dbReference type="InterPro" id="IPR011009">
    <property type="entry name" value="Kinase-like_dom_sf"/>
</dbReference>
<dbReference type="SUPFAM" id="SSF56112">
    <property type="entry name" value="Protein kinase-like (PK-like)"/>
    <property type="match status" value="1"/>
</dbReference>
<protein>
    <recommendedName>
        <fullName evidence="8">Protein kinase domain-containing protein</fullName>
    </recommendedName>
</protein>
<dbReference type="Pfam" id="PF00069">
    <property type="entry name" value="Pkinase"/>
    <property type="match status" value="1"/>
</dbReference>
<keyword evidence="4" id="KW-0418">Kinase</keyword>
<dbReference type="GO" id="GO:0004674">
    <property type="term" value="F:protein serine/threonine kinase activity"/>
    <property type="evidence" value="ECO:0007669"/>
    <property type="project" value="UniProtKB-KW"/>
</dbReference>
<evidence type="ECO:0000256" key="1">
    <source>
        <dbReference type="ARBA" id="ARBA00022527"/>
    </source>
</evidence>
<dbReference type="GO" id="GO:0005524">
    <property type="term" value="F:ATP binding"/>
    <property type="evidence" value="ECO:0007669"/>
    <property type="project" value="UniProtKB-KW"/>
</dbReference>
<dbReference type="Proteomes" id="UP000807342">
    <property type="component" value="Unassembled WGS sequence"/>
</dbReference>
<proteinExistence type="predicted"/>
<keyword evidence="7" id="KW-0732">Signal</keyword>
<dbReference type="OrthoDB" id="40902at2759"/>
<accession>A0A9P5XDF4</accession>
<name>A0A9P5XDF4_9AGAR</name>
<evidence type="ECO:0000256" key="3">
    <source>
        <dbReference type="ARBA" id="ARBA00022741"/>
    </source>
</evidence>
<keyword evidence="5" id="KW-0067">ATP-binding</keyword>
<dbReference type="EMBL" id="MU151185">
    <property type="protein sequence ID" value="KAF9447791.1"/>
    <property type="molecule type" value="Genomic_DNA"/>
</dbReference>
<feature type="signal peptide" evidence="7">
    <location>
        <begin position="1"/>
        <end position="21"/>
    </location>
</feature>
<dbReference type="PROSITE" id="PS50011">
    <property type="entry name" value="PROTEIN_KINASE_DOM"/>
    <property type="match status" value="1"/>
</dbReference>
<dbReference type="InterPro" id="IPR000719">
    <property type="entry name" value="Prot_kinase_dom"/>
</dbReference>